<dbReference type="AlphaFoldDB" id="A0A4R4EAB7"/>
<evidence type="ECO:0000313" key="1">
    <source>
        <dbReference type="EMBL" id="TCZ74765.1"/>
    </source>
</evidence>
<dbReference type="OrthoDB" id="9895425at2"/>
<dbReference type="Proteomes" id="UP000295164">
    <property type="component" value="Unassembled WGS sequence"/>
</dbReference>
<comment type="caution">
    <text evidence="1">The sequence shown here is derived from an EMBL/GenBank/DDBJ whole genome shotgun (WGS) entry which is preliminary data.</text>
</comment>
<gene>
    <name evidence="1" type="ORF">E0486_00225</name>
</gene>
<protein>
    <submittedName>
        <fullName evidence="1">Uncharacterized protein</fullName>
    </submittedName>
</protein>
<name>A0A4R4EAB7_9BACT</name>
<proteinExistence type="predicted"/>
<evidence type="ECO:0000313" key="2">
    <source>
        <dbReference type="Proteomes" id="UP000295164"/>
    </source>
</evidence>
<reference evidence="1 2" key="1">
    <citation type="submission" date="2019-03" db="EMBL/GenBank/DDBJ databases">
        <authorList>
            <person name="Kim M.K.M."/>
        </authorList>
    </citation>
    <scope>NUCLEOTIDE SEQUENCE [LARGE SCALE GENOMIC DNA]</scope>
    <source>
        <strain evidence="1 2">17J68-15</strain>
    </source>
</reference>
<organism evidence="1 2">
    <name type="scientific">Flaviaesturariibacter aridisoli</name>
    <dbReference type="NCBI Taxonomy" id="2545761"/>
    <lineage>
        <taxon>Bacteria</taxon>
        <taxon>Pseudomonadati</taxon>
        <taxon>Bacteroidota</taxon>
        <taxon>Chitinophagia</taxon>
        <taxon>Chitinophagales</taxon>
        <taxon>Chitinophagaceae</taxon>
        <taxon>Flaviaestuariibacter</taxon>
    </lineage>
</organism>
<accession>A0A4R4EAB7</accession>
<dbReference type="RefSeq" id="WP_131850121.1">
    <property type="nucleotide sequence ID" value="NZ_SKFH01000001.1"/>
</dbReference>
<sequence>MKTAVTILLTGAAVAGLVYYFRDKEPVRKVLDRSNDLLANASDLVKEQYGKLAKKGQDNVAEMA</sequence>
<dbReference type="EMBL" id="SKFH01000001">
    <property type="protein sequence ID" value="TCZ74765.1"/>
    <property type="molecule type" value="Genomic_DNA"/>
</dbReference>
<keyword evidence="2" id="KW-1185">Reference proteome</keyword>